<reference evidence="1 2" key="1">
    <citation type="submission" date="2014-04" db="EMBL/GenBank/DDBJ databases">
        <authorList>
            <consortium name="DOE Joint Genome Institute"/>
            <person name="Kuo A."/>
            <person name="Kohler A."/>
            <person name="Costa M.D."/>
            <person name="Nagy L.G."/>
            <person name="Floudas D."/>
            <person name="Copeland A."/>
            <person name="Barry K.W."/>
            <person name="Cichocki N."/>
            <person name="Veneault-Fourrey C."/>
            <person name="LaButti K."/>
            <person name="Lindquist E.A."/>
            <person name="Lipzen A."/>
            <person name="Lundell T."/>
            <person name="Morin E."/>
            <person name="Murat C."/>
            <person name="Sun H."/>
            <person name="Tunlid A."/>
            <person name="Henrissat B."/>
            <person name="Grigoriev I.V."/>
            <person name="Hibbett D.S."/>
            <person name="Martin F."/>
            <person name="Nordberg H.P."/>
            <person name="Cantor M.N."/>
            <person name="Hua S.X."/>
        </authorList>
    </citation>
    <scope>NUCLEOTIDE SEQUENCE [LARGE SCALE GENOMIC DNA]</scope>
    <source>
        <strain evidence="1 2">Marx 270</strain>
    </source>
</reference>
<dbReference type="Proteomes" id="UP000054217">
    <property type="component" value="Unassembled WGS sequence"/>
</dbReference>
<sequence>MITKWSLQHNTEQRRAFTIVVEHMLWNDPEQMLMFLMGLRGSSKSHVIQVIVDAFEQLGRSHEILLSMPTGSAACLINRYTIHALMLMNTHSLMKERKWQNNDDIWRDVTYLVLDEVSMVLAEMLSDIAN</sequence>
<dbReference type="PANTHER" id="PTHR47642:SF5">
    <property type="entry name" value="ATP-DEPENDENT DNA HELICASE"/>
    <property type="match status" value="1"/>
</dbReference>
<reference evidence="2" key="2">
    <citation type="submission" date="2015-01" db="EMBL/GenBank/DDBJ databases">
        <title>Evolutionary Origins and Diversification of the Mycorrhizal Mutualists.</title>
        <authorList>
            <consortium name="DOE Joint Genome Institute"/>
            <consortium name="Mycorrhizal Genomics Consortium"/>
            <person name="Kohler A."/>
            <person name="Kuo A."/>
            <person name="Nagy L.G."/>
            <person name="Floudas D."/>
            <person name="Copeland A."/>
            <person name="Barry K.W."/>
            <person name="Cichocki N."/>
            <person name="Veneault-Fourrey C."/>
            <person name="LaButti K."/>
            <person name="Lindquist E.A."/>
            <person name="Lipzen A."/>
            <person name="Lundell T."/>
            <person name="Morin E."/>
            <person name="Murat C."/>
            <person name="Riley R."/>
            <person name="Ohm R."/>
            <person name="Sun H."/>
            <person name="Tunlid A."/>
            <person name="Henrissat B."/>
            <person name="Grigoriev I.V."/>
            <person name="Hibbett D.S."/>
            <person name="Martin F."/>
        </authorList>
    </citation>
    <scope>NUCLEOTIDE SEQUENCE [LARGE SCALE GENOMIC DNA]</scope>
    <source>
        <strain evidence="2">Marx 270</strain>
    </source>
</reference>
<protein>
    <submittedName>
        <fullName evidence="1">Uncharacterized protein</fullName>
    </submittedName>
</protein>
<dbReference type="OrthoDB" id="432234at2759"/>
<evidence type="ECO:0000313" key="1">
    <source>
        <dbReference type="EMBL" id="KIO00818.1"/>
    </source>
</evidence>
<dbReference type="STRING" id="870435.A0A0C3IVE2"/>
<organism evidence="1 2">
    <name type="scientific">Pisolithus tinctorius Marx 270</name>
    <dbReference type="NCBI Taxonomy" id="870435"/>
    <lineage>
        <taxon>Eukaryota</taxon>
        <taxon>Fungi</taxon>
        <taxon>Dikarya</taxon>
        <taxon>Basidiomycota</taxon>
        <taxon>Agaricomycotina</taxon>
        <taxon>Agaricomycetes</taxon>
        <taxon>Agaricomycetidae</taxon>
        <taxon>Boletales</taxon>
        <taxon>Sclerodermatineae</taxon>
        <taxon>Pisolithaceae</taxon>
        <taxon>Pisolithus</taxon>
    </lineage>
</organism>
<dbReference type="InterPro" id="IPR051055">
    <property type="entry name" value="PIF1_helicase"/>
</dbReference>
<dbReference type="PANTHER" id="PTHR47642">
    <property type="entry name" value="ATP-DEPENDENT DNA HELICASE"/>
    <property type="match status" value="1"/>
</dbReference>
<dbReference type="InterPro" id="IPR027417">
    <property type="entry name" value="P-loop_NTPase"/>
</dbReference>
<dbReference type="EMBL" id="KN831993">
    <property type="protein sequence ID" value="KIO00818.1"/>
    <property type="molecule type" value="Genomic_DNA"/>
</dbReference>
<gene>
    <name evidence="1" type="ORF">M404DRAFT_151723</name>
</gene>
<dbReference type="AlphaFoldDB" id="A0A0C3IVE2"/>
<name>A0A0C3IVE2_PISTI</name>
<dbReference type="InParanoid" id="A0A0C3IVE2"/>
<dbReference type="SUPFAM" id="SSF52540">
    <property type="entry name" value="P-loop containing nucleoside triphosphate hydrolases"/>
    <property type="match status" value="1"/>
</dbReference>
<accession>A0A0C3IVE2</accession>
<keyword evidence="2" id="KW-1185">Reference proteome</keyword>
<dbReference type="HOGENOM" id="CLU_001613_2_2_1"/>
<evidence type="ECO:0000313" key="2">
    <source>
        <dbReference type="Proteomes" id="UP000054217"/>
    </source>
</evidence>
<proteinExistence type="predicted"/>
<dbReference type="Pfam" id="PF13245">
    <property type="entry name" value="AAA_19"/>
    <property type="match status" value="1"/>
</dbReference>
<dbReference type="Gene3D" id="3.40.50.300">
    <property type="entry name" value="P-loop containing nucleotide triphosphate hydrolases"/>
    <property type="match status" value="1"/>
</dbReference>